<feature type="transmembrane region" description="Helical" evidence="7">
    <location>
        <begin position="108"/>
        <end position="128"/>
    </location>
</feature>
<evidence type="ECO:0000256" key="5">
    <source>
        <dbReference type="ARBA" id="ARBA00022989"/>
    </source>
</evidence>
<organism evidence="9 10">
    <name type="scientific">Deinococcus psychrotolerans</name>
    <dbReference type="NCBI Taxonomy" id="2489213"/>
    <lineage>
        <taxon>Bacteria</taxon>
        <taxon>Thermotogati</taxon>
        <taxon>Deinococcota</taxon>
        <taxon>Deinococci</taxon>
        <taxon>Deinococcales</taxon>
        <taxon>Deinococcaceae</taxon>
        <taxon>Deinococcus</taxon>
    </lineage>
</organism>
<feature type="domain" description="ABC transmembrane type-1" evidence="8">
    <location>
        <begin position="71"/>
        <end position="284"/>
    </location>
</feature>
<keyword evidence="2 7" id="KW-0813">Transport</keyword>
<accession>A0A3G8YG97</accession>
<dbReference type="InterPro" id="IPR051393">
    <property type="entry name" value="ABC_transporter_permease"/>
</dbReference>
<evidence type="ECO:0000256" key="4">
    <source>
        <dbReference type="ARBA" id="ARBA00022692"/>
    </source>
</evidence>
<dbReference type="EMBL" id="CP034184">
    <property type="protein sequence ID" value="AZI44369.1"/>
    <property type="molecule type" value="Genomic_DNA"/>
</dbReference>
<evidence type="ECO:0000256" key="2">
    <source>
        <dbReference type="ARBA" id="ARBA00022448"/>
    </source>
</evidence>
<name>A0A3G8YG97_9DEIO</name>
<keyword evidence="3" id="KW-1003">Cell membrane</keyword>
<evidence type="ECO:0000313" key="10">
    <source>
        <dbReference type="Proteomes" id="UP000276417"/>
    </source>
</evidence>
<evidence type="ECO:0000256" key="7">
    <source>
        <dbReference type="RuleBase" id="RU363032"/>
    </source>
</evidence>
<evidence type="ECO:0000259" key="8">
    <source>
        <dbReference type="PROSITE" id="PS50928"/>
    </source>
</evidence>
<keyword evidence="5 7" id="KW-1133">Transmembrane helix</keyword>
<dbReference type="OrthoDB" id="152280at2"/>
<comment type="similarity">
    <text evidence="7">Belongs to the binding-protein-dependent transport system permease family.</text>
</comment>
<feature type="transmembrane region" description="Helical" evidence="7">
    <location>
        <begin position="157"/>
        <end position="180"/>
    </location>
</feature>
<keyword evidence="4 7" id="KW-0812">Transmembrane</keyword>
<dbReference type="Pfam" id="PF00528">
    <property type="entry name" value="BPD_transp_1"/>
    <property type="match status" value="1"/>
</dbReference>
<feature type="transmembrane region" description="Helical" evidence="7">
    <location>
        <begin position="12"/>
        <end position="38"/>
    </location>
</feature>
<dbReference type="RefSeq" id="WP_124873938.1">
    <property type="nucleotide sequence ID" value="NZ_CP034184.1"/>
</dbReference>
<feature type="transmembrane region" description="Helical" evidence="7">
    <location>
        <begin position="263"/>
        <end position="283"/>
    </location>
</feature>
<keyword evidence="10" id="KW-1185">Reference proteome</keyword>
<gene>
    <name evidence="9" type="ORF">EHF33_15930</name>
</gene>
<keyword evidence="6 7" id="KW-0472">Membrane</keyword>
<proteinExistence type="inferred from homology"/>
<protein>
    <submittedName>
        <fullName evidence="9">Sugar ABC transporter permease</fullName>
    </submittedName>
</protein>
<dbReference type="AlphaFoldDB" id="A0A3G8YG97"/>
<dbReference type="PANTHER" id="PTHR30193">
    <property type="entry name" value="ABC TRANSPORTER PERMEASE PROTEIN"/>
    <property type="match status" value="1"/>
</dbReference>
<evidence type="ECO:0000256" key="6">
    <source>
        <dbReference type="ARBA" id="ARBA00023136"/>
    </source>
</evidence>
<reference evidence="9 10" key="1">
    <citation type="submission" date="2018-11" db="EMBL/GenBank/DDBJ databases">
        <title>Deinococcus shelandsis sp. nov., isolated from South Shetland Islands soil of Antarctica.</title>
        <authorList>
            <person name="Tian J."/>
        </authorList>
    </citation>
    <scope>NUCLEOTIDE SEQUENCE [LARGE SCALE GENOMIC DNA]</scope>
    <source>
        <strain evidence="9 10">S14-83T</strain>
    </source>
</reference>
<sequence length="295" mass="33315">MSGRMAREETRSAWLFLAPSLLLFMVFVLLPVLAAFGISFSSWDLFTAPHWAGLDNYRQLLFEDKLFHKVMRNTFFYVIWTVPVQMILAFFVALLLNRGVWGQNALRVIYFLPVVSSTVAVALIWSWIFNSNFGVLNALLSAVGVQDLPGWLNSSKYALPALIIVAIWQGLGYSMVLFLAGLQGIPREAYEAGEIDGAVGWKKHRFITLPLLSPTTFFVAIVSLIGSFQVFDLAFVMTQGGPANATNTIVYYVYQNAFQFYRMGYASAAAMILFAIILAFTLVQYRLQHRWVHYD</sequence>
<dbReference type="Gene3D" id="1.10.3720.10">
    <property type="entry name" value="MetI-like"/>
    <property type="match status" value="1"/>
</dbReference>
<evidence type="ECO:0000256" key="3">
    <source>
        <dbReference type="ARBA" id="ARBA00022475"/>
    </source>
</evidence>
<dbReference type="Proteomes" id="UP000276417">
    <property type="component" value="Chromosome 2"/>
</dbReference>
<dbReference type="GO" id="GO:0005886">
    <property type="term" value="C:plasma membrane"/>
    <property type="evidence" value="ECO:0007669"/>
    <property type="project" value="UniProtKB-SubCell"/>
</dbReference>
<dbReference type="SUPFAM" id="SSF161098">
    <property type="entry name" value="MetI-like"/>
    <property type="match status" value="1"/>
</dbReference>
<dbReference type="GO" id="GO:0055085">
    <property type="term" value="P:transmembrane transport"/>
    <property type="evidence" value="ECO:0007669"/>
    <property type="project" value="InterPro"/>
</dbReference>
<dbReference type="InterPro" id="IPR000515">
    <property type="entry name" value="MetI-like"/>
</dbReference>
<evidence type="ECO:0000313" key="9">
    <source>
        <dbReference type="EMBL" id="AZI44369.1"/>
    </source>
</evidence>
<evidence type="ECO:0000256" key="1">
    <source>
        <dbReference type="ARBA" id="ARBA00004651"/>
    </source>
</evidence>
<feature type="transmembrane region" description="Helical" evidence="7">
    <location>
        <begin position="75"/>
        <end position="96"/>
    </location>
</feature>
<dbReference type="InterPro" id="IPR035906">
    <property type="entry name" value="MetI-like_sf"/>
</dbReference>
<dbReference type="KEGG" id="dph:EHF33_15930"/>
<dbReference type="CDD" id="cd06261">
    <property type="entry name" value="TM_PBP2"/>
    <property type="match status" value="1"/>
</dbReference>
<dbReference type="PROSITE" id="PS50928">
    <property type="entry name" value="ABC_TM1"/>
    <property type="match status" value="1"/>
</dbReference>
<comment type="subcellular location">
    <subcellularLocation>
        <location evidence="1 7">Cell membrane</location>
        <topology evidence="1 7">Multi-pass membrane protein</topology>
    </subcellularLocation>
</comment>
<feature type="transmembrane region" description="Helical" evidence="7">
    <location>
        <begin position="211"/>
        <end position="231"/>
    </location>
</feature>
<dbReference type="PANTHER" id="PTHR30193:SF37">
    <property type="entry name" value="INNER MEMBRANE ABC TRANSPORTER PERMEASE PROTEIN YCJO"/>
    <property type="match status" value="1"/>
</dbReference>